<keyword evidence="6 7" id="KW-0067">ATP-binding</keyword>
<dbReference type="PROSITE" id="PS00107">
    <property type="entry name" value="PROTEIN_KINASE_ATP"/>
    <property type="match status" value="1"/>
</dbReference>
<dbReference type="InterPro" id="IPR008271">
    <property type="entry name" value="Ser/Thr_kinase_AS"/>
</dbReference>
<evidence type="ECO:0000256" key="7">
    <source>
        <dbReference type="PROSITE-ProRule" id="PRU10141"/>
    </source>
</evidence>
<comment type="caution">
    <text evidence="10">The sequence shown here is derived from an EMBL/GenBank/DDBJ whole genome shotgun (WGS) entry which is preliminary data.</text>
</comment>
<feature type="compositionally biased region" description="Acidic residues" evidence="8">
    <location>
        <begin position="635"/>
        <end position="650"/>
    </location>
</feature>
<dbReference type="RefSeq" id="WP_113983158.1">
    <property type="nucleotide sequence ID" value="NZ_QMEY01000011.1"/>
</dbReference>
<dbReference type="InterPro" id="IPR011009">
    <property type="entry name" value="Kinase-like_dom_sf"/>
</dbReference>
<dbReference type="PANTHER" id="PTHR43289">
    <property type="entry name" value="MITOGEN-ACTIVATED PROTEIN KINASE KINASE KINASE 20-RELATED"/>
    <property type="match status" value="1"/>
</dbReference>
<dbReference type="PANTHER" id="PTHR43289:SF6">
    <property type="entry name" value="SERINE_THREONINE-PROTEIN KINASE NEKL-3"/>
    <property type="match status" value="1"/>
</dbReference>
<dbReference type="OrthoDB" id="9801841at2"/>
<dbReference type="EMBL" id="QMEY01000011">
    <property type="protein sequence ID" value="RBQ17592.1"/>
    <property type="molecule type" value="Genomic_DNA"/>
</dbReference>
<feature type="compositionally biased region" description="Low complexity" evidence="8">
    <location>
        <begin position="414"/>
        <end position="427"/>
    </location>
</feature>
<evidence type="ECO:0000256" key="5">
    <source>
        <dbReference type="ARBA" id="ARBA00022777"/>
    </source>
</evidence>
<protein>
    <recommendedName>
        <fullName evidence="1">non-specific serine/threonine protein kinase</fullName>
        <ecNumber evidence="1">2.7.11.1</ecNumber>
    </recommendedName>
</protein>
<feature type="region of interest" description="Disordered" evidence="8">
    <location>
        <begin position="616"/>
        <end position="675"/>
    </location>
</feature>
<keyword evidence="4 7" id="KW-0547">Nucleotide-binding</keyword>
<dbReference type="AlphaFoldDB" id="A0A366LWM1"/>
<gene>
    <name evidence="10" type="ORF">DP939_24860</name>
</gene>
<dbReference type="InterPro" id="IPR000719">
    <property type="entry name" value="Prot_kinase_dom"/>
</dbReference>
<organism evidence="10 11">
    <name type="scientific">Spongiactinospora rosea</name>
    <dbReference type="NCBI Taxonomy" id="2248750"/>
    <lineage>
        <taxon>Bacteria</taxon>
        <taxon>Bacillati</taxon>
        <taxon>Actinomycetota</taxon>
        <taxon>Actinomycetes</taxon>
        <taxon>Streptosporangiales</taxon>
        <taxon>Streptosporangiaceae</taxon>
        <taxon>Spongiactinospora</taxon>
    </lineage>
</organism>
<dbReference type="Pfam" id="PF00069">
    <property type="entry name" value="Pkinase"/>
    <property type="match status" value="1"/>
</dbReference>
<evidence type="ECO:0000256" key="1">
    <source>
        <dbReference type="ARBA" id="ARBA00012513"/>
    </source>
</evidence>
<reference evidence="10 11" key="1">
    <citation type="submission" date="2018-06" db="EMBL/GenBank/DDBJ databases">
        <title>Sphaerisporangium craniellae sp. nov., isolated from a marine sponge in the South China Sea.</title>
        <authorList>
            <person name="Li L."/>
        </authorList>
    </citation>
    <scope>NUCLEOTIDE SEQUENCE [LARGE SCALE GENOMIC DNA]</scope>
    <source>
        <strain evidence="10 11">LHW63015</strain>
    </source>
</reference>
<feature type="binding site" evidence="7">
    <location>
        <position position="41"/>
    </location>
    <ligand>
        <name>ATP</name>
        <dbReference type="ChEBI" id="CHEBI:30616"/>
    </ligand>
</feature>
<evidence type="ECO:0000256" key="4">
    <source>
        <dbReference type="ARBA" id="ARBA00022741"/>
    </source>
</evidence>
<keyword evidence="11" id="KW-1185">Reference proteome</keyword>
<feature type="compositionally biased region" description="Basic and acidic residues" evidence="8">
    <location>
        <begin position="655"/>
        <end position="675"/>
    </location>
</feature>
<evidence type="ECO:0000313" key="11">
    <source>
        <dbReference type="Proteomes" id="UP000253303"/>
    </source>
</evidence>
<dbReference type="InterPro" id="IPR017441">
    <property type="entry name" value="Protein_kinase_ATP_BS"/>
</dbReference>
<name>A0A366LWM1_9ACTN</name>
<evidence type="ECO:0000259" key="9">
    <source>
        <dbReference type="PROSITE" id="PS50011"/>
    </source>
</evidence>
<evidence type="ECO:0000256" key="3">
    <source>
        <dbReference type="ARBA" id="ARBA00022679"/>
    </source>
</evidence>
<dbReference type="Proteomes" id="UP000253303">
    <property type="component" value="Unassembled WGS sequence"/>
</dbReference>
<feature type="domain" description="Protein kinase" evidence="9">
    <location>
        <begin position="12"/>
        <end position="262"/>
    </location>
</feature>
<dbReference type="GO" id="GO:0005524">
    <property type="term" value="F:ATP binding"/>
    <property type="evidence" value="ECO:0007669"/>
    <property type="project" value="UniProtKB-UniRule"/>
</dbReference>
<dbReference type="Gene3D" id="1.10.510.10">
    <property type="entry name" value="Transferase(Phosphotransferase) domain 1"/>
    <property type="match status" value="1"/>
</dbReference>
<feature type="region of interest" description="Disordered" evidence="8">
    <location>
        <begin position="357"/>
        <end position="438"/>
    </location>
</feature>
<keyword evidence="3" id="KW-0808">Transferase</keyword>
<dbReference type="PROSITE" id="PS00108">
    <property type="entry name" value="PROTEIN_KINASE_ST"/>
    <property type="match status" value="1"/>
</dbReference>
<dbReference type="SUPFAM" id="SSF56112">
    <property type="entry name" value="Protein kinase-like (PK-like)"/>
    <property type="match status" value="1"/>
</dbReference>
<dbReference type="CDD" id="cd14014">
    <property type="entry name" value="STKc_PknB_like"/>
    <property type="match status" value="1"/>
</dbReference>
<accession>A0A366LWM1</accession>
<dbReference type="EC" id="2.7.11.1" evidence="1"/>
<sequence length="675" mass="69145">MAADGGWGVPGYREVRELGAGGGGRVVLAVHEETGTHVAIKYLAGHLRGEPGFLDRFQDEARLLFGLHGEPNIARLYEYVQNPGGAAIVMELVDGVSLRAILRENGATGPEAALAVLKGSLLGLAAAHALGVVHRDYKPENIVVTGEGASKLVDFGIAVRAGGGEGAAGTPPYMAPEQWAGAPGTPASDVYAATAVFYECLTGHRPFRATTPDVLRYQHEHEPVPLAEVPEPVRGLLATGMAKDPAARPAGALHLVVELERIARAAYGDDWEDRGRRRLAELALLLVSLFPGREQGPPSGGSTLFRTVLHGVRDSARRNAARLTAGVAAVAIAAGVAGYVLAAEPAAQRIGVVAAAPSETAGRPGPAGLVSPPAETTGSEDPPAPQPGEDPVSGDPGGYEDTSETPVASDPSASPGDATTGPTDPSGTPTPTPTPTTAAKVTDLQVTARMAGGDLRAEVTLTADSESPVTLRTDVVSAGRTVAGRTATLTGDTSYQRRITHTFTEPPCGTTVEVRVAAGERTATAQVPVTCPPAVESVSVQRASVGAKGDATATVAVRTAGQGQVTLKVTFTAGERSAVRTLRLSGAESYTRSVSVALGRVPCGTAWRVAAATTPGAANGQAGASGTTEACPPEPTEEPTEGPQDPEDPQVDTPPADRPEENPRDPIGVHDSVVR</sequence>
<proteinExistence type="predicted"/>
<evidence type="ECO:0000256" key="2">
    <source>
        <dbReference type="ARBA" id="ARBA00022527"/>
    </source>
</evidence>
<keyword evidence="2 10" id="KW-0723">Serine/threonine-protein kinase</keyword>
<dbReference type="PROSITE" id="PS50011">
    <property type="entry name" value="PROTEIN_KINASE_DOM"/>
    <property type="match status" value="1"/>
</dbReference>
<evidence type="ECO:0000313" key="10">
    <source>
        <dbReference type="EMBL" id="RBQ17592.1"/>
    </source>
</evidence>
<keyword evidence="5 10" id="KW-0418">Kinase</keyword>
<evidence type="ECO:0000256" key="6">
    <source>
        <dbReference type="ARBA" id="ARBA00022840"/>
    </source>
</evidence>
<dbReference type="GO" id="GO:0004674">
    <property type="term" value="F:protein serine/threonine kinase activity"/>
    <property type="evidence" value="ECO:0007669"/>
    <property type="project" value="UniProtKB-KW"/>
</dbReference>
<evidence type="ECO:0000256" key="8">
    <source>
        <dbReference type="SAM" id="MobiDB-lite"/>
    </source>
</evidence>